<reference evidence="6" key="1">
    <citation type="journal article" date="2014" name="Int. J. Syst. Evol. Microbiol.">
        <title>Complete genome sequence of Corynebacterium casei LMG S-19264T (=DSM 44701T), isolated from a smear-ripened cheese.</title>
        <authorList>
            <consortium name="US DOE Joint Genome Institute (JGI-PGF)"/>
            <person name="Walter F."/>
            <person name="Albersmeier A."/>
            <person name="Kalinowski J."/>
            <person name="Ruckert C."/>
        </authorList>
    </citation>
    <scope>NUCLEOTIDE SEQUENCE</scope>
    <source>
        <strain evidence="6">CGMCC 1.15493</strain>
    </source>
</reference>
<proteinExistence type="predicted"/>
<dbReference type="CDD" id="cd00156">
    <property type="entry name" value="REC"/>
    <property type="match status" value="1"/>
</dbReference>
<sequence length="107" mass="11124">MTDCASGDEATQLLKQGRFDLVVADLWMQGGDGLQFIRQARASGNAVPIIAITGGDPRSPIANSAKAAGEAGADRVLMKPFAKTTLTSLVGELLEGQNRMEGHGIGL</sequence>
<dbReference type="EMBL" id="BMJJ01000018">
    <property type="protein sequence ID" value="GGD41504.1"/>
    <property type="molecule type" value="Genomic_DNA"/>
</dbReference>
<evidence type="ECO:0000259" key="5">
    <source>
        <dbReference type="PROSITE" id="PS50110"/>
    </source>
</evidence>
<keyword evidence="3" id="KW-0804">Transcription</keyword>
<dbReference type="Proteomes" id="UP000613160">
    <property type="component" value="Unassembled WGS sequence"/>
</dbReference>
<gene>
    <name evidence="6" type="ORF">GCM10011335_50220</name>
</gene>
<dbReference type="GO" id="GO:0000160">
    <property type="term" value="P:phosphorelay signal transduction system"/>
    <property type="evidence" value="ECO:0007669"/>
    <property type="project" value="InterPro"/>
</dbReference>
<evidence type="ECO:0000313" key="6">
    <source>
        <dbReference type="EMBL" id="GGD41504.1"/>
    </source>
</evidence>
<evidence type="ECO:0000256" key="2">
    <source>
        <dbReference type="ARBA" id="ARBA00023015"/>
    </source>
</evidence>
<dbReference type="AlphaFoldDB" id="A0A916YDY3"/>
<organism evidence="6 7">
    <name type="scientific">Aureimonas glaciei</name>
    <dbReference type="NCBI Taxonomy" id="1776957"/>
    <lineage>
        <taxon>Bacteria</taxon>
        <taxon>Pseudomonadati</taxon>
        <taxon>Pseudomonadota</taxon>
        <taxon>Alphaproteobacteria</taxon>
        <taxon>Hyphomicrobiales</taxon>
        <taxon>Aurantimonadaceae</taxon>
        <taxon>Aureimonas</taxon>
    </lineage>
</organism>
<dbReference type="SUPFAM" id="SSF52172">
    <property type="entry name" value="CheY-like"/>
    <property type="match status" value="1"/>
</dbReference>
<feature type="domain" description="Response regulatory" evidence="5">
    <location>
        <begin position="1"/>
        <end position="94"/>
    </location>
</feature>
<keyword evidence="1 4" id="KW-0597">Phosphoprotein</keyword>
<dbReference type="Pfam" id="PF00072">
    <property type="entry name" value="Response_reg"/>
    <property type="match status" value="1"/>
</dbReference>
<dbReference type="InterPro" id="IPR050595">
    <property type="entry name" value="Bact_response_regulator"/>
</dbReference>
<keyword evidence="2" id="KW-0805">Transcription regulation</keyword>
<feature type="modified residue" description="4-aspartylphosphate" evidence="4">
    <location>
        <position position="25"/>
    </location>
</feature>
<dbReference type="InterPro" id="IPR011006">
    <property type="entry name" value="CheY-like_superfamily"/>
</dbReference>
<dbReference type="Gene3D" id="3.40.50.2300">
    <property type="match status" value="1"/>
</dbReference>
<name>A0A916YDY3_9HYPH</name>
<keyword evidence="7" id="KW-1185">Reference proteome</keyword>
<accession>A0A916YDY3</accession>
<dbReference type="PANTHER" id="PTHR44591:SF3">
    <property type="entry name" value="RESPONSE REGULATORY DOMAIN-CONTAINING PROTEIN"/>
    <property type="match status" value="1"/>
</dbReference>
<protein>
    <submittedName>
        <fullName evidence="6">Response regulator</fullName>
    </submittedName>
</protein>
<dbReference type="InterPro" id="IPR001789">
    <property type="entry name" value="Sig_transdc_resp-reg_receiver"/>
</dbReference>
<evidence type="ECO:0000256" key="1">
    <source>
        <dbReference type="ARBA" id="ARBA00022553"/>
    </source>
</evidence>
<dbReference type="PROSITE" id="PS50110">
    <property type="entry name" value="RESPONSE_REGULATORY"/>
    <property type="match status" value="1"/>
</dbReference>
<reference evidence="6" key="2">
    <citation type="submission" date="2020-09" db="EMBL/GenBank/DDBJ databases">
        <authorList>
            <person name="Sun Q."/>
            <person name="Zhou Y."/>
        </authorList>
    </citation>
    <scope>NUCLEOTIDE SEQUENCE</scope>
    <source>
        <strain evidence="6">CGMCC 1.15493</strain>
    </source>
</reference>
<dbReference type="PANTHER" id="PTHR44591">
    <property type="entry name" value="STRESS RESPONSE REGULATOR PROTEIN 1"/>
    <property type="match status" value="1"/>
</dbReference>
<comment type="caution">
    <text evidence="6">The sequence shown here is derived from an EMBL/GenBank/DDBJ whole genome shotgun (WGS) entry which is preliminary data.</text>
</comment>
<evidence type="ECO:0000256" key="4">
    <source>
        <dbReference type="PROSITE-ProRule" id="PRU00169"/>
    </source>
</evidence>
<evidence type="ECO:0000313" key="7">
    <source>
        <dbReference type="Proteomes" id="UP000613160"/>
    </source>
</evidence>
<evidence type="ECO:0000256" key="3">
    <source>
        <dbReference type="ARBA" id="ARBA00023163"/>
    </source>
</evidence>